<evidence type="ECO:0000256" key="7">
    <source>
        <dbReference type="ARBA" id="ARBA00069139"/>
    </source>
</evidence>
<dbReference type="InterPro" id="IPR005829">
    <property type="entry name" value="Sugar_transporter_CS"/>
</dbReference>
<feature type="transmembrane region" description="Helical" evidence="10">
    <location>
        <begin position="194"/>
        <end position="213"/>
    </location>
</feature>
<evidence type="ECO:0000256" key="8">
    <source>
        <dbReference type="ARBA" id="ARBA00077167"/>
    </source>
</evidence>
<dbReference type="Pfam" id="PF07690">
    <property type="entry name" value="MFS_1"/>
    <property type="match status" value="1"/>
</dbReference>
<dbReference type="SUPFAM" id="SSF103473">
    <property type="entry name" value="MFS general substrate transporter"/>
    <property type="match status" value="1"/>
</dbReference>
<comment type="subcellular location">
    <subcellularLocation>
        <location evidence="1">Membrane</location>
        <topology evidence="1">Multi-pass membrane protein</topology>
    </subcellularLocation>
</comment>
<dbReference type="PANTHER" id="PTHR23502">
    <property type="entry name" value="MAJOR FACILITATOR SUPERFAMILY"/>
    <property type="match status" value="1"/>
</dbReference>
<dbReference type="InterPro" id="IPR036259">
    <property type="entry name" value="MFS_trans_sf"/>
</dbReference>
<sequence length="476" mass="52226">MATLQTSEKPKLVVEPSESKDTDEKGSSTDKSSQSSEDEEKRFLASGFVTMMSGAMIAPALPELSRDLDMSEATAGLALSVFILAFAFGPMILGPLSEIYGRRPVWLISGLWYSVFNIMCGFSHNKGTMIAGRILSGFGGSVDFVISYPVLYDIWRPEERGKSIAINSVLPMLGPALGPFLGGVLTQAAGWRWLFWWAAIFNGVLVFVAIFLFPETSSAKILGNKARRLQKQTGAPYHTEYHAADSKLSEKLYVSLKRPVKMLFLQPILPLVSIYMSYNFGVLYAFLSTNSLLYTEKYHEDTLTSGLHYLALAVGYTIAQQGGGRLMDHMYKLLKKRHGGDAAVPEWRVPNMIPGSVLIPVGLLWYGWSAEARLHWIMPDIGAAIFGCGFILSTVAMLSYLLDSLQKYTASASAAGQLMRMIAGFAFPIFAPAMLNKLGWGWTNTVFALIAIVLGIPGPLILWRYGAKIRAIGKAL</sequence>
<name>A0AAI9EDA2_9PEZI</name>
<dbReference type="GO" id="GO:0140115">
    <property type="term" value="P:export across plasma membrane"/>
    <property type="evidence" value="ECO:0007669"/>
    <property type="project" value="UniProtKB-ARBA"/>
</dbReference>
<feature type="transmembrane region" description="Helical" evidence="10">
    <location>
        <begin position="349"/>
        <end position="369"/>
    </location>
</feature>
<evidence type="ECO:0000256" key="6">
    <source>
        <dbReference type="ARBA" id="ARBA00053977"/>
    </source>
</evidence>
<keyword evidence="13" id="KW-1185">Reference proteome</keyword>
<comment type="caution">
    <text evidence="12">The sequence shown here is derived from an EMBL/GenBank/DDBJ whole genome shotgun (WGS) entry which is preliminary data.</text>
</comment>
<reference evidence="12" key="1">
    <citation type="submission" date="2023-11" db="EMBL/GenBank/DDBJ databases">
        <authorList>
            <person name="Alioto T."/>
            <person name="Alioto T."/>
            <person name="Gomez Garrido J."/>
        </authorList>
    </citation>
    <scope>NUCLEOTIDE SEQUENCE</scope>
</reference>
<feature type="transmembrane region" description="Helical" evidence="10">
    <location>
        <begin position="105"/>
        <end position="124"/>
    </location>
</feature>
<feature type="transmembrane region" description="Helical" evidence="10">
    <location>
        <begin position="73"/>
        <end position="93"/>
    </location>
</feature>
<feature type="transmembrane region" description="Helical" evidence="10">
    <location>
        <begin position="441"/>
        <end position="463"/>
    </location>
</feature>
<proteinExistence type="inferred from homology"/>
<dbReference type="EMBL" id="CAVMBE010000094">
    <property type="protein sequence ID" value="CAK4033801.1"/>
    <property type="molecule type" value="Genomic_DNA"/>
</dbReference>
<feature type="transmembrane region" description="Helical" evidence="10">
    <location>
        <begin position="164"/>
        <end position="182"/>
    </location>
</feature>
<evidence type="ECO:0000256" key="1">
    <source>
        <dbReference type="ARBA" id="ARBA00004141"/>
    </source>
</evidence>
<evidence type="ECO:0000313" key="12">
    <source>
        <dbReference type="EMBL" id="CAK4033801.1"/>
    </source>
</evidence>
<accession>A0AAI9EDA2</accession>
<dbReference type="PROSITE" id="PS00216">
    <property type="entry name" value="SUGAR_TRANSPORT_1"/>
    <property type="match status" value="1"/>
</dbReference>
<evidence type="ECO:0000256" key="9">
    <source>
        <dbReference type="SAM" id="MobiDB-lite"/>
    </source>
</evidence>
<evidence type="ECO:0000256" key="3">
    <source>
        <dbReference type="ARBA" id="ARBA00022989"/>
    </source>
</evidence>
<keyword evidence="2 10" id="KW-0812">Transmembrane</keyword>
<keyword evidence="3 10" id="KW-1133">Transmembrane helix</keyword>
<organism evidence="12 13">
    <name type="scientific">Lecanosticta acicola</name>
    <dbReference type="NCBI Taxonomy" id="111012"/>
    <lineage>
        <taxon>Eukaryota</taxon>
        <taxon>Fungi</taxon>
        <taxon>Dikarya</taxon>
        <taxon>Ascomycota</taxon>
        <taxon>Pezizomycotina</taxon>
        <taxon>Dothideomycetes</taxon>
        <taxon>Dothideomycetidae</taxon>
        <taxon>Mycosphaerellales</taxon>
        <taxon>Mycosphaerellaceae</taxon>
        <taxon>Lecanosticta</taxon>
    </lineage>
</organism>
<protein>
    <recommendedName>
        <fullName evidence="7">Cercosporin MFS transporter CTB4</fullName>
    </recommendedName>
    <alternativeName>
        <fullName evidence="8">Cercosporin toxin biosynthesis cluster protein 4</fullName>
    </alternativeName>
</protein>
<feature type="transmembrane region" description="Helical" evidence="10">
    <location>
        <begin position="381"/>
        <end position="402"/>
    </location>
</feature>
<feature type="transmembrane region" description="Helical" evidence="10">
    <location>
        <begin position="414"/>
        <end position="435"/>
    </location>
</feature>
<feature type="transmembrane region" description="Helical" evidence="10">
    <location>
        <begin position="43"/>
        <end position="61"/>
    </location>
</feature>
<comment type="function">
    <text evidence="6">MFS transporter; part of the gene cluster that mediates the biosynthesis of cercosporin, a light-activated, non-host-selective toxin. The perylenequinone chromophore of cercosporin absorbs light energy to attain an electronically-activated triplet state and produces active oxygen species such as the hydroxyl radical, superoxide, hydrogen peroxide or singlet oxygen upon reaction with oxygen molecules. These reactive oxygen species cause damage to various cellular components including lipids, proteins and nucleic acids. Responsible for secretion and accumulation of cercosporin, but does not play any roles in self-protection against the toxicity of cercosporin.</text>
</comment>
<feature type="transmembrane region" description="Helical" evidence="10">
    <location>
        <begin position="307"/>
        <end position="328"/>
    </location>
</feature>
<feature type="transmembrane region" description="Helical" evidence="10">
    <location>
        <begin position="130"/>
        <end position="152"/>
    </location>
</feature>
<dbReference type="Proteomes" id="UP001296104">
    <property type="component" value="Unassembled WGS sequence"/>
</dbReference>
<dbReference type="InterPro" id="IPR020846">
    <property type="entry name" value="MFS_dom"/>
</dbReference>
<evidence type="ECO:0000256" key="5">
    <source>
        <dbReference type="ARBA" id="ARBA00038347"/>
    </source>
</evidence>
<dbReference type="GO" id="GO:0022857">
    <property type="term" value="F:transmembrane transporter activity"/>
    <property type="evidence" value="ECO:0007669"/>
    <property type="project" value="InterPro"/>
</dbReference>
<dbReference type="InterPro" id="IPR011701">
    <property type="entry name" value="MFS"/>
</dbReference>
<comment type="similarity">
    <text evidence="5">Belongs to the major facilitator superfamily. CAR1 family.</text>
</comment>
<dbReference type="PROSITE" id="PS50850">
    <property type="entry name" value="MFS"/>
    <property type="match status" value="1"/>
</dbReference>
<dbReference type="AlphaFoldDB" id="A0AAI9EDA2"/>
<gene>
    <name evidence="12" type="ORF">LECACI_7A008959</name>
</gene>
<keyword evidence="4 10" id="KW-0472">Membrane</keyword>
<evidence type="ECO:0000256" key="2">
    <source>
        <dbReference type="ARBA" id="ARBA00022692"/>
    </source>
</evidence>
<dbReference type="Gene3D" id="1.20.1250.20">
    <property type="entry name" value="MFS general substrate transporter like domains"/>
    <property type="match status" value="1"/>
</dbReference>
<evidence type="ECO:0000256" key="10">
    <source>
        <dbReference type="SAM" id="Phobius"/>
    </source>
</evidence>
<dbReference type="PANTHER" id="PTHR23502:SF60">
    <property type="entry name" value="MAJOR FACILITATOR SUPERFAMILY (MFS) PROFILE DOMAIN-CONTAINING PROTEIN-RELATED"/>
    <property type="match status" value="1"/>
</dbReference>
<feature type="compositionally biased region" description="Basic and acidic residues" evidence="9">
    <location>
        <begin position="8"/>
        <end position="28"/>
    </location>
</feature>
<evidence type="ECO:0000259" key="11">
    <source>
        <dbReference type="PROSITE" id="PS50850"/>
    </source>
</evidence>
<dbReference type="GO" id="GO:0042908">
    <property type="term" value="P:xenobiotic transport"/>
    <property type="evidence" value="ECO:0007669"/>
    <property type="project" value="UniProtKB-ARBA"/>
</dbReference>
<evidence type="ECO:0000313" key="13">
    <source>
        <dbReference type="Proteomes" id="UP001296104"/>
    </source>
</evidence>
<evidence type="ECO:0000256" key="4">
    <source>
        <dbReference type="ARBA" id="ARBA00023136"/>
    </source>
</evidence>
<dbReference type="GO" id="GO:0016020">
    <property type="term" value="C:membrane"/>
    <property type="evidence" value="ECO:0007669"/>
    <property type="project" value="UniProtKB-SubCell"/>
</dbReference>
<dbReference type="FunFam" id="1.20.1250.20:FF:000011">
    <property type="entry name" value="MFS multidrug transporter, putative"/>
    <property type="match status" value="1"/>
</dbReference>
<feature type="region of interest" description="Disordered" evidence="9">
    <location>
        <begin position="1"/>
        <end position="39"/>
    </location>
</feature>
<dbReference type="CDD" id="cd17323">
    <property type="entry name" value="MFS_Tpo1_MDR_like"/>
    <property type="match status" value="1"/>
</dbReference>
<feature type="domain" description="Major facilitator superfamily (MFS) profile" evidence="11">
    <location>
        <begin position="39"/>
        <end position="470"/>
    </location>
</feature>
<feature type="transmembrane region" description="Helical" evidence="10">
    <location>
        <begin position="263"/>
        <end position="287"/>
    </location>
</feature>